<gene>
    <name evidence="1" type="ORF">LITE_LOCUS8988</name>
</gene>
<keyword evidence="2" id="KW-1185">Reference proteome</keyword>
<organism evidence="1 2">
    <name type="scientific">Linum tenue</name>
    <dbReference type="NCBI Taxonomy" id="586396"/>
    <lineage>
        <taxon>Eukaryota</taxon>
        <taxon>Viridiplantae</taxon>
        <taxon>Streptophyta</taxon>
        <taxon>Embryophyta</taxon>
        <taxon>Tracheophyta</taxon>
        <taxon>Spermatophyta</taxon>
        <taxon>Magnoliopsida</taxon>
        <taxon>eudicotyledons</taxon>
        <taxon>Gunneridae</taxon>
        <taxon>Pentapetalae</taxon>
        <taxon>rosids</taxon>
        <taxon>fabids</taxon>
        <taxon>Malpighiales</taxon>
        <taxon>Linaceae</taxon>
        <taxon>Linum</taxon>
    </lineage>
</organism>
<protein>
    <submittedName>
        <fullName evidence="1">Uncharacterized protein</fullName>
    </submittedName>
</protein>
<accession>A0AAV0IET5</accession>
<evidence type="ECO:0000313" key="1">
    <source>
        <dbReference type="EMBL" id="CAI0396122.1"/>
    </source>
</evidence>
<sequence>MEAGWHCWIDEEIGLGGEECMYVGVVSVLGGRTDWRSFFGSKLRWLEEE</sequence>
<dbReference type="EMBL" id="CAMGYJ010000003">
    <property type="protein sequence ID" value="CAI0396122.1"/>
    <property type="molecule type" value="Genomic_DNA"/>
</dbReference>
<dbReference type="Proteomes" id="UP001154282">
    <property type="component" value="Unassembled WGS sequence"/>
</dbReference>
<comment type="caution">
    <text evidence="1">The sequence shown here is derived from an EMBL/GenBank/DDBJ whole genome shotgun (WGS) entry which is preliminary data.</text>
</comment>
<feature type="non-terminal residue" evidence="1">
    <location>
        <position position="49"/>
    </location>
</feature>
<evidence type="ECO:0000313" key="2">
    <source>
        <dbReference type="Proteomes" id="UP001154282"/>
    </source>
</evidence>
<reference evidence="1" key="1">
    <citation type="submission" date="2022-08" db="EMBL/GenBank/DDBJ databases">
        <authorList>
            <person name="Gutierrez-Valencia J."/>
        </authorList>
    </citation>
    <scope>NUCLEOTIDE SEQUENCE</scope>
</reference>
<dbReference type="AlphaFoldDB" id="A0AAV0IET5"/>
<name>A0AAV0IET5_9ROSI</name>
<proteinExistence type="predicted"/>